<dbReference type="Gene3D" id="3.40.50.720">
    <property type="entry name" value="NAD(P)-binding Rossmann-like Domain"/>
    <property type="match status" value="1"/>
</dbReference>
<gene>
    <name evidence="2" type="ORF">KSB_63210</name>
</gene>
<dbReference type="PANTHER" id="PTHR48079:SF6">
    <property type="entry name" value="NAD(P)-BINDING DOMAIN-CONTAINING PROTEIN-RELATED"/>
    <property type="match status" value="1"/>
</dbReference>
<sequence length="313" mass="34176">MNIFITGATGVLGKTLVPKLVAAGHTVSAMSRTVENDDRLRRAGAHPVRVDLFDVEALKQALAGHEAIYHLATKIPSSAAQMGRSSAWLENDRLRRDGARNLVEAALAVGTVQTIMYPSFDFLYPSSGDTWLDAQTTPVKTATLLSTVEAEEAVTRFAESDPTRQRRGISLRLGSFYGPEAPSSWVMLDYARKGIGAFPGARAGYLPQIWLQDAISALLLALTEPVPSGVYDIVDDEPVTRAEMYTILAHAVGRKRLLVLPDLLMRLVTGAKYADTSRSLRISNRLFKAVSSWQPTVPNARIGWDLMAQAQNK</sequence>
<organism evidence="2 3">
    <name type="scientific">Ktedonobacter robiniae</name>
    <dbReference type="NCBI Taxonomy" id="2778365"/>
    <lineage>
        <taxon>Bacteria</taxon>
        <taxon>Bacillati</taxon>
        <taxon>Chloroflexota</taxon>
        <taxon>Ktedonobacteria</taxon>
        <taxon>Ktedonobacterales</taxon>
        <taxon>Ktedonobacteraceae</taxon>
        <taxon>Ktedonobacter</taxon>
    </lineage>
</organism>
<proteinExistence type="predicted"/>
<dbReference type="SUPFAM" id="SSF51735">
    <property type="entry name" value="NAD(P)-binding Rossmann-fold domains"/>
    <property type="match status" value="1"/>
</dbReference>
<accession>A0ABQ3UY89</accession>
<dbReference type="InterPro" id="IPR051783">
    <property type="entry name" value="NAD(P)-dependent_oxidoreduct"/>
</dbReference>
<evidence type="ECO:0000313" key="3">
    <source>
        <dbReference type="Proteomes" id="UP000654345"/>
    </source>
</evidence>
<dbReference type="Pfam" id="PF01370">
    <property type="entry name" value="Epimerase"/>
    <property type="match status" value="1"/>
</dbReference>
<feature type="domain" description="NAD-dependent epimerase/dehydratase" evidence="1">
    <location>
        <begin position="3"/>
        <end position="180"/>
    </location>
</feature>
<dbReference type="Proteomes" id="UP000654345">
    <property type="component" value="Unassembled WGS sequence"/>
</dbReference>
<evidence type="ECO:0000313" key="2">
    <source>
        <dbReference type="EMBL" id="GHO57846.1"/>
    </source>
</evidence>
<dbReference type="InterPro" id="IPR001509">
    <property type="entry name" value="Epimerase_deHydtase"/>
</dbReference>
<keyword evidence="3" id="KW-1185">Reference proteome</keyword>
<dbReference type="EMBL" id="BNJG01000002">
    <property type="protein sequence ID" value="GHO57846.1"/>
    <property type="molecule type" value="Genomic_DNA"/>
</dbReference>
<comment type="caution">
    <text evidence="2">The sequence shown here is derived from an EMBL/GenBank/DDBJ whole genome shotgun (WGS) entry which is preliminary data.</text>
</comment>
<dbReference type="InterPro" id="IPR036291">
    <property type="entry name" value="NAD(P)-bd_dom_sf"/>
</dbReference>
<dbReference type="RefSeq" id="WP_201374137.1">
    <property type="nucleotide sequence ID" value="NZ_BNJG01000002.1"/>
</dbReference>
<protein>
    <submittedName>
        <fullName evidence="2">Nucleoside-diphosphate sugar epimerase</fullName>
    </submittedName>
</protein>
<evidence type="ECO:0000259" key="1">
    <source>
        <dbReference type="Pfam" id="PF01370"/>
    </source>
</evidence>
<name>A0ABQ3UY89_9CHLR</name>
<dbReference type="PANTHER" id="PTHR48079">
    <property type="entry name" value="PROTEIN YEEZ"/>
    <property type="match status" value="1"/>
</dbReference>
<reference evidence="2 3" key="1">
    <citation type="journal article" date="2021" name="Int. J. Syst. Evol. Microbiol.">
        <title>Reticulibacter mediterranei gen. nov., sp. nov., within the new family Reticulibacteraceae fam. nov., and Ktedonospora formicarum gen. nov., sp. nov., Ktedonobacter robiniae sp. nov., Dictyobacter formicarum sp. nov. and Dictyobacter arantiisoli sp. nov., belonging to the class Ktedonobacteria.</title>
        <authorList>
            <person name="Yabe S."/>
            <person name="Zheng Y."/>
            <person name="Wang C.M."/>
            <person name="Sakai Y."/>
            <person name="Abe K."/>
            <person name="Yokota A."/>
            <person name="Donadio S."/>
            <person name="Cavaletti L."/>
            <person name="Monciardini P."/>
        </authorList>
    </citation>
    <scope>NUCLEOTIDE SEQUENCE [LARGE SCALE GENOMIC DNA]</scope>
    <source>
        <strain evidence="2 3">SOSP1-30</strain>
    </source>
</reference>